<name>A0A2S5T2B2_9BURK</name>
<reference evidence="5 7" key="2">
    <citation type="submission" date="2019-03" db="EMBL/GenBank/DDBJ databases">
        <title>Genomic Encyclopedia of Type Strains, Phase IV (KMG-IV): sequencing the most valuable type-strain genomes for metagenomic binning, comparative biology and taxonomic classification.</title>
        <authorList>
            <person name="Goeker M."/>
        </authorList>
    </citation>
    <scope>NUCLEOTIDE SEQUENCE [LARGE SCALE GENOMIC DNA]</scope>
    <source>
        <strain evidence="5 7">DSM 15264</strain>
    </source>
</reference>
<feature type="binding site" evidence="2">
    <location>
        <position position="120"/>
    </location>
    <ligand>
        <name>substrate</name>
    </ligand>
</feature>
<sequence length="143" mass="15881">MKDIPIGARAELTYTVTRETTVPHIYPEFEEFRQMPEVFATGLMVSMLEACCQRAILPYLDWPREGSLGTHVNFSHLAPTAPGMTIHVQAEVIAVDGRRITFRAEAHDGIDKISEGTHERAVVDYARFNAKVADKRARAGLAG</sequence>
<dbReference type="OrthoDB" id="6902891at2"/>
<protein>
    <submittedName>
        <fullName evidence="4 5">Thioesterase</fullName>
    </submittedName>
</protein>
<dbReference type="RefSeq" id="WP_104358235.1">
    <property type="nucleotide sequence ID" value="NZ_CALFFA010000006.1"/>
</dbReference>
<dbReference type="Proteomes" id="UP000294772">
    <property type="component" value="Unassembled WGS sequence"/>
</dbReference>
<evidence type="ECO:0000259" key="3">
    <source>
        <dbReference type="Pfam" id="PF22636"/>
    </source>
</evidence>
<accession>A0A2S5T2B2</accession>
<comment type="caution">
    <text evidence="4">The sequence shown here is derived from an EMBL/GenBank/DDBJ whole genome shotgun (WGS) entry which is preliminary data.</text>
</comment>
<keyword evidence="6" id="KW-1185">Reference proteome</keyword>
<dbReference type="Gene3D" id="3.10.129.10">
    <property type="entry name" value="Hotdog Thioesterase"/>
    <property type="match status" value="1"/>
</dbReference>
<feature type="active site" evidence="1">
    <location>
        <position position="49"/>
    </location>
</feature>
<dbReference type="Proteomes" id="UP000239406">
    <property type="component" value="Unassembled WGS sequence"/>
</dbReference>
<dbReference type="PANTHER" id="PTHR36934">
    <property type="entry name" value="BLR0278 PROTEIN"/>
    <property type="match status" value="1"/>
</dbReference>
<dbReference type="SUPFAM" id="SSF54637">
    <property type="entry name" value="Thioesterase/thiol ester dehydrase-isomerase"/>
    <property type="match status" value="1"/>
</dbReference>
<dbReference type="InterPro" id="IPR025540">
    <property type="entry name" value="FlK"/>
</dbReference>
<feature type="domain" description="Fluoroacetyl-CoA-specific thioesterase-like" evidence="3">
    <location>
        <begin position="30"/>
        <end position="124"/>
    </location>
</feature>
<feature type="active site" evidence="1">
    <location>
        <position position="76"/>
    </location>
</feature>
<evidence type="ECO:0000313" key="4">
    <source>
        <dbReference type="EMBL" id="PPE69059.1"/>
    </source>
</evidence>
<proteinExistence type="predicted"/>
<feature type="active site" evidence="1">
    <location>
        <position position="41"/>
    </location>
</feature>
<evidence type="ECO:0000313" key="6">
    <source>
        <dbReference type="Proteomes" id="UP000239406"/>
    </source>
</evidence>
<organism evidence="4 6">
    <name type="scientific">Caldimonas thermodepolymerans</name>
    <dbReference type="NCBI Taxonomy" id="215580"/>
    <lineage>
        <taxon>Bacteria</taxon>
        <taxon>Pseudomonadati</taxon>
        <taxon>Pseudomonadota</taxon>
        <taxon>Betaproteobacteria</taxon>
        <taxon>Burkholderiales</taxon>
        <taxon>Sphaerotilaceae</taxon>
        <taxon>Caldimonas</taxon>
    </lineage>
</organism>
<dbReference type="InterPro" id="IPR029069">
    <property type="entry name" value="HotDog_dom_sf"/>
</dbReference>
<evidence type="ECO:0000256" key="1">
    <source>
        <dbReference type="PIRSR" id="PIRSR014972-1"/>
    </source>
</evidence>
<dbReference type="AlphaFoldDB" id="A0A2S5T2B2"/>
<feature type="binding site" evidence="2">
    <location>
        <position position="69"/>
    </location>
    <ligand>
        <name>substrate</name>
    </ligand>
</feature>
<dbReference type="EMBL" id="PSNY01000015">
    <property type="protein sequence ID" value="PPE69059.1"/>
    <property type="molecule type" value="Genomic_DNA"/>
</dbReference>
<reference evidence="4 6" key="1">
    <citation type="submission" date="2018-02" db="EMBL/GenBank/DDBJ databases">
        <title>Reclassifiation of [Polyangium] brachysporum DSM 7029 as Guopingzhaonella breviflexa gen. nov., sp. nov., a member of the family Comamonadaceae.</title>
        <authorList>
            <person name="Tang B."/>
        </authorList>
    </citation>
    <scope>NUCLEOTIDE SEQUENCE [LARGE SCALE GENOMIC DNA]</scope>
    <source>
        <strain evidence="4 6">DSM 15344</strain>
    </source>
</reference>
<dbReference type="PIRSF" id="PIRSF014972">
    <property type="entry name" value="FlK"/>
    <property type="match status" value="1"/>
</dbReference>
<dbReference type="Pfam" id="PF22636">
    <property type="entry name" value="FlK"/>
    <property type="match status" value="1"/>
</dbReference>
<dbReference type="PANTHER" id="PTHR36934:SF1">
    <property type="entry name" value="THIOESTERASE DOMAIN-CONTAINING PROTEIN"/>
    <property type="match status" value="1"/>
</dbReference>
<dbReference type="InterPro" id="IPR054485">
    <property type="entry name" value="FlK-like_dom"/>
</dbReference>
<dbReference type="EMBL" id="SLXF01000003">
    <property type="protein sequence ID" value="TCP08228.1"/>
    <property type="molecule type" value="Genomic_DNA"/>
</dbReference>
<evidence type="ECO:0000313" key="5">
    <source>
        <dbReference type="EMBL" id="TCP08228.1"/>
    </source>
</evidence>
<evidence type="ECO:0000256" key="2">
    <source>
        <dbReference type="PIRSR" id="PIRSR014972-2"/>
    </source>
</evidence>
<gene>
    <name evidence="4" type="ORF">C1702_13475</name>
    <name evidence="5" type="ORF">EV676_103261</name>
</gene>
<evidence type="ECO:0000313" key="7">
    <source>
        <dbReference type="Proteomes" id="UP000294772"/>
    </source>
</evidence>